<feature type="domain" description="Carbohydrate kinase PfkB" evidence="5">
    <location>
        <begin position="15"/>
        <end position="270"/>
    </location>
</feature>
<dbReference type="AlphaFoldDB" id="A0A974PC50"/>
<keyword evidence="7" id="KW-1185">Reference proteome</keyword>
<evidence type="ECO:0000256" key="3">
    <source>
        <dbReference type="ARBA" id="ARBA00022777"/>
    </source>
</evidence>
<dbReference type="InterPro" id="IPR050306">
    <property type="entry name" value="PfkB_Carbo_kinase"/>
</dbReference>
<dbReference type="InterPro" id="IPR002139">
    <property type="entry name" value="Ribo/fructo_kinase"/>
</dbReference>
<dbReference type="InterPro" id="IPR011611">
    <property type="entry name" value="PfkB_dom"/>
</dbReference>
<dbReference type="KEGG" id="pson:JI735_30680"/>
<dbReference type="PRINTS" id="PR00990">
    <property type="entry name" value="RIBOKINASE"/>
</dbReference>
<name>A0A974PC50_9BACL</name>
<dbReference type="GO" id="GO:0008865">
    <property type="term" value="F:fructokinase activity"/>
    <property type="evidence" value="ECO:0007669"/>
    <property type="project" value="UniProtKB-ARBA"/>
</dbReference>
<organism evidence="6 7">
    <name type="scientific">Paenibacillus sonchi</name>
    <dbReference type="NCBI Taxonomy" id="373687"/>
    <lineage>
        <taxon>Bacteria</taxon>
        <taxon>Bacillati</taxon>
        <taxon>Bacillota</taxon>
        <taxon>Bacilli</taxon>
        <taxon>Bacillales</taxon>
        <taxon>Paenibacillaceae</taxon>
        <taxon>Paenibacillus</taxon>
        <taxon>Paenibacillus sonchi group</taxon>
    </lineage>
</organism>
<sequence length="303" mass="33337">MVKVIGIGDNVGDIYLDSYEMFPGGQALNFSVYAKRLGAESAYIGVFGDDAVARHIAGTLDEVGVDRSHCRHVQGENGYALVELVDGDRVFLGSNRGGVLKDKPIILDSKEEAYIRQFDLVHTSNNSYFNEQLSKVHKLGVAISYDFSKSWSNWRDVEQIAPHLDYGFLSCSSDMTDEEAAETCRKVHALGCRSVVATLGSRGAWFYDGELTLFQASQYVDPVDTLGAGDSFAAAFLVDYLRQNKLDQGLMNTSTHDREEACRQALASAASFAAQSCLERGAFGYGKKYQHPLPKRPRTNKSS</sequence>
<proteinExistence type="inferred from homology"/>
<dbReference type="GO" id="GO:0006000">
    <property type="term" value="P:fructose metabolic process"/>
    <property type="evidence" value="ECO:0007669"/>
    <property type="project" value="UniProtKB-ARBA"/>
</dbReference>
<dbReference type="PANTHER" id="PTHR43085">
    <property type="entry name" value="HEXOKINASE FAMILY MEMBER"/>
    <property type="match status" value="1"/>
</dbReference>
<evidence type="ECO:0000313" key="7">
    <source>
        <dbReference type="Proteomes" id="UP000595841"/>
    </source>
</evidence>
<protein>
    <submittedName>
        <fullName evidence="6">Fructoselysine 6-kinase</fullName>
    </submittedName>
</protein>
<dbReference type="Gene3D" id="3.40.1190.20">
    <property type="match status" value="1"/>
</dbReference>
<dbReference type="Pfam" id="PF00294">
    <property type="entry name" value="PfkB"/>
    <property type="match status" value="1"/>
</dbReference>
<dbReference type="PANTHER" id="PTHR43085:SF41">
    <property type="entry name" value="FRUCTOSELYSINE 6-KINASE"/>
    <property type="match status" value="1"/>
</dbReference>
<evidence type="ECO:0000259" key="5">
    <source>
        <dbReference type="Pfam" id="PF00294"/>
    </source>
</evidence>
<evidence type="ECO:0000256" key="1">
    <source>
        <dbReference type="ARBA" id="ARBA00010688"/>
    </source>
</evidence>
<dbReference type="EMBL" id="CP068595">
    <property type="protein sequence ID" value="QQZ60771.1"/>
    <property type="molecule type" value="Genomic_DNA"/>
</dbReference>
<keyword evidence="3 4" id="KW-0418">Kinase</keyword>
<evidence type="ECO:0000313" key="6">
    <source>
        <dbReference type="EMBL" id="QQZ60771.1"/>
    </source>
</evidence>
<dbReference type="SUPFAM" id="SSF53613">
    <property type="entry name" value="Ribokinase-like"/>
    <property type="match status" value="1"/>
</dbReference>
<dbReference type="RefSeq" id="WP_202676750.1">
    <property type="nucleotide sequence ID" value="NZ_CP068595.1"/>
</dbReference>
<reference evidence="6 7" key="1">
    <citation type="submission" date="2021-01" db="EMBL/GenBank/DDBJ databases">
        <title>Whole genome sequence of Paenibacillus sonchi LMG 24727 for comparative genomics.</title>
        <authorList>
            <person name="Lee G."/>
            <person name="Kim M.-J."/>
            <person name="Lim K."/>
            <person name="Shin J.-H."/>
        </authorList>
    </citation>
    <scope>NUCLEOTIDE SEQUENCE [LARGE SCALE GENOMIC DNA]</scope>
    <source>
        <strain evidence="6 7">LMG 24727</strain>
    </source>
</reference>
<dbReference type="Proteomes" id="UP000595841">
    <property type="component" value="Chromosome"/>
</dbReference>
<evidence type="ECO:0000256" key="4">
    <source>
        <dbReference type="RuleBase" id="RU003704"/>
    </source>
</evidence>
<accession>A0A974PC50</accession>
<keyword evidence="2 4" id="KW-0808">Transferase</keyword>
<dbReference type="PROSITE" id="PS00584">
    <property type="entry name" value="PFKB_KINASES_2"/>
    <property type="match status" value="1"/>
</dbReference>
<dbReference type="InterPro" id="IPR029056">
    <property type="entry name" value="Ribokinase-like"/>
</dbReference>
<evidence type="ECO:0000256" key="2">
    <source>
        <dbReference type="ARBA" id="ARBA00022679"/>
    </source>
</evidence>
<gene>
    <name evidence="6" type="ORF">JI735_30680</name>
</gene>
<comment type="similarity">
    <text evidence="1 4">Belongs to the carbohydrate kinase PfkB family.</text>
</comment>
<dbReference type="InterPro" id="IPR002173">
    <property type="entry name" value="Carboh/pur_kinase_PfkB_CS"/>
</dbReference>